<keyword evidence="4 6" id="KW-0368">Histidine biosynthesis</keyword>
<dbReference type="InterPro" id="IPR038494">
    <property type="entry name" value="IGPD_sf"/>
</dbReference>
<evidence type="ECO:0000256" key="5">
    <source>
        <dbReference type="ARBA" id="ARBA00023239"/>
    </source>
</evidence>
<dbReference type="PANTHER" id="PTHR23133:SF2">
    <property type="entry name" value="IMIDAZOLEGLYCEROL-PHOSPHATE DEHYDRATASE"/>
    <property type="match status" value="1"/>
</dbReference>
<accession>A0A0R2B6J4</accession>
<evidence type="ECO:0000256" key="7">
    <source>
        <dbReference type="RuleBase" id="RU000599"/>
    </source>
</evidence>
<dbReference type="AlphaFoldDB" id="A0A0R2B6J4"/>
<keyword evidence="3 6" id="KW-0028">Amino-acid biosynthesis</keyword>
<dbReference type="PROSITE" id="PS00954">
    <property type="entry name" value="IGP_DEHYDRATASE_1"/>
    <property type="match status" value="1"/>
</dbReference>
<dbReference type="STRING" id="33960.TY91_00365"/>
<dbReference type="InterPro" id="IPR020565">
    <property type="entry name" value="ImidazoleglycerP_deHydtase_CS"/>
</dbReference>
<evidence type="ECO:0000256" key="3">
    <source>
        <dbReference type="ARBA" id="ARBA00022605"/>
    </source>
</evidence>
<dbReference type="Pfam" id="PF00475">
    <property type="entry name" value="IGPD"/>
    <property type="match status" value="1"/>
</dbReference>
<feature type="compositionally biased region" description="Polar residues" evidence="8">
    <location>
        <begin position="9"/>
        <end position="24"/>
    </location>
</feature>
<dbReference type="CDD" id="cd07914">
    <property type="entry name" value="IGPD"/>
    <property type="match status" value="1"/>
</dbReference>
<keyword evidence="6" id="KW-0963">Cytoplasm</keyword>
<comment type="caution">
    <text evidence="9">The sequence shown here is derived from an EMBL/GenBank/DDBJ whole genome shotgun (WGS) entry which is preliminary data.</text>
</comment>
<evidence type="ECO:0000313" key="10">
    <source>
        <dbReference type="Proteomes" id="UP000051845"/>
    </source>
</evidence>
<keyword evidence="5 6" id="KW-0456">Lyase</keyword>
<dbReference type="PROSITE" id="PS00955">
    <property type="entry name" value="IGP_DEHYDRATASE_2"/>
    <property type="match status" value="1"/>
</dbReference>
<sequence length="244" mass="27083">MQHLHYRTTPRTIRPTNQNSNRQTGGDKAPSKTLPTNKKLPNNQNQEEPNMRQATIERNTKETQIKLSLNLDDYSTIDIDTGIGFFNHMLDAFARHGRFGLVVKANGDLNVDPHHTTEDVGIALGMALKEALGDKAGIERFGSALIPLDETLSRVVIDLSGRSYLVFNAELTNPKLGDYDTEVTEDFFQAFAFNAELNCHAEVLYGRNTHHKIETLFKALGRATRAAVTLNPEIKGVPSTKGVI</sequence>
<dbReference type="PANTHER" id="PTHR23133">
    <property type="entry name" value="IMIDAZOLEGLYCEROL-PHOSPHATE DEHYDRATASE HIS7"/>
    <property type="match status" value="1"/>
</dbReference>
<dbReference type="FunFam" id="3.30.230.40:FF:000003">
    <property type="entry name" value="Imidazoleglycerol-phosphate dehydratase HisB"/>
    <property type="match status" value="1"/>
</dbReference>
<organism evidence="9 10">
    <name type="scientific">Secundilactobacillus collinoides DSM 20515 = JCM 1123</name>
    <dbReference type="NCBI Taxonomy" id="1423733"/>
    <lineage>
        <taxon>Bacteria</taxon>
        <taxon>Bacillati</taxon>
        <taxon>Bacillota</taxon>
        <taxon>Bacilli</taxon>
        <taxon>Lactobacillales</taxon>
        <taxon>Lactobacillaceae</taxon>
        <taxon>Secundilactobacillus</taxon>
    </lineage>
</organism>
<protein>
    <recommendedName>
        <fullName evidence="2 6">Imidazoleglycerol-phosphate dehydratase</fullName>
        <shortName evidence="6">IGPD</shortName>
        <ecNumber evidence="6 7">4.2.1.19</ecNumber>
    </recommendedName>
</protein>
<dbReference type="PATRIC" id="fig|1423733.4.peg.2847"/>
<evidence type="ECO:0000256" key="8">
    <source>
        <dbReference type="SAM" id="MobiDB-lite"/>
    </source>
</evidence>
<dbReference type="NCBIfam" id="NF002111">
    <property type="entry name" value="PRK00951.2-1"/>
    <property type="match status" value="1"/>
</dbReference>
<dbReference type="NCBIfam" id="NF002107">
    <property type="entry name" value="PRK00951.1-2"/>
    <property type="match status" value="1"/>
</dbReference>
<comment type="subcellular location">
    <subcellularLocation>
        <location evidence="6 7">Cytoplasm</location>
    </subcellularLocation>
</comment>
<dbReference type="EMBL" id="AYYR01000065">
    <property type="protein sequence ID" value="KRM74984.1"/>
    <property type="molecule type" value="Genomic_DNA"/>
</dbReference>
<dbReference type="EC" id="4.2.1.19" evidence="6 7"/>
<gene>
    <name evidence="6" type="primary">hisB</name>
    <name evidence="9" type="ORF">FC82_GL002725</name>
</gene>
<dbReference type="Gene3D" id="3.30.230.40">
    <property type="entry name" value="Imidazole glycerol phosphate dehydratase, domain 1"/>
    <property type="match status" value="2"/>
</dbReference>
<dbReference type="InterPro" id="IPR000807">
    <property type="entry name" value="ImidazoleglycerolP_deHydtase"/>
</dbReference>
<dbReference type="SUPFAM" id="SSF54211">
    <property type="entry name" value="Ribosomal protein S5 domain 2-like"/>
    <property type="match status" value="2"/>
</dbReference>
<dbReference type="GO" id="GO:0005737">
    <property type="term" value="C:cytoplasm"/>
    <property type="evidence" value="ECO:0007669"/>
    <property type="project" value="UniProtKB-SubCell"/>
</dbReference>
<proteinExistence type="inferred from homology"/>
<dbReference type="FunFam" id="3.30.230.40:FF:000001">
    <property type="entry name" value="Imidazoleglycerol-phosphate dehydratase HisB"/>
    <property type="match status" value="1"/>
</dbReference>
<dbReference type="UniPathway" id="UPA00031">
    <property type="reaction ID" value="UER00011"/>
</dbReference>
<feature type="compositionally biased region" description="Polar residues" evidence="8">
    <location>
        <begin position="33"/>
        <end position="52"/>
    </location>
</feature>
<dbReference type="NCBIfam" id="NF002114">
    <property type="entry name" value="PRK00951.2-4"/>
    <property type="match status" value="1"/>
</dbReference>
<evidence type="ECO:0000256" key="4">
    <source>
        <dbReference type="ARBA" id="ARBA00023102"/>
    </source>
</evidence>
<dbReference type="GO" id="GO:0000105">
    <property type="term" value="P:L-histidine biosynthetic process"/>
    <property type="evidence" value="ECO:0007669"/>
    <property type="project" value="UniProtKB-UniRule"/>
</dbReference>
<dbReference type="GO" id="GO:0004424">
    <property type="term" value="F:imidazoleglycerol-phosphate dehydratase activity"/>
    <property type="evidence" value="ECO:0007669"/>
    <property type="project" value="UniProtKB-UniRule"/>
</dbReference>
<dbReference type="Proteomes" id="UP000051845">
    <property type="component" value="Unassembled WGS sequence"/>
</dbReference>
<evidence type="ECO:0000256" key="6">
    <source>
        <dbReference type="HAMAP-Rule" id="MF_00076"/>
    </source>
</evidence>
<comment type="similarity">
    <text evidence="6 7">Belongs to the imidazoleglycerol-phosphate dehydratase family.</text>
</comment>
<feature type="region of interest" description="Disordered" evidence="8">
    <location>
        <begin position="1"/>
        <end position="52"/>
    </location>
</feature>
<evidence type="ECO:0000256" key="2">
    <source>
        <dbReference type="ARBA" id="ARBA00016664"/>
    </source>
</evidence>
<comment type="catalytic activity">
    <reaction evidence="6 7">
        <text>D-erythro-1-(imidazol-4-yl)glycerol 3-phosphate = 3-(imidazol-4-yl)-2-oxopropyl phosphate + H2O</text>
        <dbReference type="Rhea" id="RHEA:11040"/>
        <dbReference type="ChEBI" id="CHEBI:15377"/>
        <dbReference type="ChEBI" id="CHEBI:57766"/>
        <dbReference type="ChEBI" id="CHEBI:58278"/>
        <dbReference type="EC" id="4.2.1.19"/>
    </reaction>
</comment>
<dbReference type="HAMAP" id="MF_00076">
    <property type="entry name" value="HisB"/>
    <property type="match status" value="1"/>
</dbReference>
<dbReference type="InterPro" id="IPR020568">
    <property type="entry name" value="Ribosomal_Su5_D2-typ_SF"/>
</dbReference>
<name>A0A0R2B6J4_SECCO</name>
<evidence type="ECO:0000256" key="1">
    <source>
        <dbReference type="ARBA" id="ARBA00005047"/>
    </source>
</evidence>
<comment type="pathway">
    <text evidence="1 6 7">Amino-acid biosynthesis; L-histidine biosynthesis; L-histidine from 5-phospho-alpha-D-ribose 1-diphosphate: step 6/9.</text>
</comment>
<evidence type="ECO:0000313" key="9">
    <source>
        <dbReference type="EMBL" id="KRM74984.1"/>
    </source>
</evidence>
<reference evidence="9 10" key="1">
    <citation type="journal article" date="2015" name="Genome Announc.">
        <title>Expanding the biotechnology potential of lactobacilli through comparative genomics of 213 strains and associated genera.</title>
        <authorList>
            <person name="Sun Z."/>
            <person name="Harris H.M."/>
            <person name="McCann A."/>
            <person name="Guo C."/>
            <person name="Argimon S."/>
            <person name="Zhang W."/>
            <person name="Yang X."/>
            <person name="Jeffery I.B."/>
            <person name="Cooney J.C."/>
            <person name="Kagawa T.F."/>
            <person name="Liu W."/>
            <person name="Song Y."/>
            <person name="Salvetti E."/>
            <person name="Wrobel A."/>
            <person name="Rasinkangas P."/>
            <person name="Parkhill J."/>
            <person name="Rea M.C."/>
            <person name="O'Sullivan O."/>
            <person name="Ritari J."/>
            <person name="Douillard F.P."/>
            <person name="Paul Ross R."/>
            <person name="Yang R."/>
            <person name="Briner A.E."/>
            <person name="Felis G.E."/>
            <person name="de Vos W.M."/>
            <person name="Barrangou R."/>
            <person name="Klaenhammer T.R."/>
            <person name="Caufield P.W."/>
            <person name="Cui Y."/>
            <person name="Zhang H."/>
            <person name="O'Toole P.W."/>
        </authorList>
    </citation>
    <scope>NUCLEOTIDE SEQUENCE [LARGE SCALE GENOMIC DNA]</scope>
    <source>
        <strain evidence="9 10">DSM 20515</strain>
    </source>
</reference>